<proteinExistence type="predicted"/>
<feature type="compositionally biased region" description="Gly residues" evidence="1">
    <location>
        <begin position="121"/>
        <end position="130"/>
    </location>
</feature>
<feature type="region of interest" description="Disordered" evidence="1">
    <location>
        <begin position="94"/>
        <end position="186"/>
    </location>
</feature>
<dbReference type="EC" id="3.4.11.18" evidence="2"/>
<sequence>APVWRVGGGGSDAPARAYRAGGDDGRAGPARARAHRRSGRYPLVPQLPRPGGSLSRLDLRFPQRDDCARYPRLAHPARGRHHLARCRRDPRRLARRCRHYRSGRPGRRRGPGPHPRHRRGVGGGDRGGPAGRAALRHLGGGGARGTPARTENCAGSYRARYRPPDARTADGAELRHSGRRWRADSASGDDLHYRADLHGRLAGGRGVGGRLDAGDARSLASGSCRAYNRDRRARPRNHPDEKWGL</sequence>
<feature type="non-terminal residue" evidence="2">
    <location>
        <position position="1"/>
    </location>
</feature>
<protein>
    <submittedName>
        <fullName evidence="2">Methionine aminopeptidase</fullName>
        <ecNumber evidence="2">3.4.11.18</ecNumber>
    </submittedName>
</protein>
<feature type="compositionally biased region" description="Basic residues" evidence="1">
    <location>
        <begin position="94"/>
        <end position="120"/>
    </location>
</feature>
<dbReference type="EMBL" id="CADCWM010000038">
    <property type="protein sequence ID" value="CAA9542382.1"/>
    <property type="molecule type" value="Genomic_DNA"/>
</dbReference>
<keyword evidence="2" id="KW-0645">Protease</keyword>
<feature type="region of interest" description="Disordered" evidence="1">
    <location>
        <begin position="200"/>
        <end position="245"/>
    </location>
</feature>
<gene>
    <name evidence="2" type="ORF">AVDCRST_MAG88-123</name>
</gene>
<keyword evidence="2" id="KW-0031">Aminopeptidase</keyword>
<evidence type="ECO:0000313" key="2">
    <source>
        <dbReference type="EMBL" id="CAA9542382.1"/>
    </source>
</evidence>
<evidence type="ECO:0000256" key="1">
    <source>
        <dbReference type="SAM" id="MobiDB-lite"/>
    </source>
</evidence>
<feature type="compositionally biased region" description="Gly residues" evidence="1">
    <location>
        <begin position="1"/>
        <end position="11"/>
    </location>
</feature>
<organism evidence="2">
    <name type="scientific">uncultured Thermomicrobiales bacterium</name>
    <dbReference type="NCBI Taxonomy" id="1645740"/>
    <lineage>
        <taxon>Bacteria</taxon>
        <taxon>Pseudomonadati</taxon>
        <taxon>Thermomicrobiota</taxon>
        <taxon>Thermomicrobia</taxon>
        <taxon>Thermomicrobiales</taxon>
        <taxon>environmental samples</taxon>
    </lineage>
</organism>
<keyword evidence="2" id="KW-0378">Hydrolase</keyword>
<reference evidence="2" key="1">
    <citation type="submission" date="2020-02" db="EMBL/GenBank/DDBJ databases">
        <authorList>
            <person name="Meier V. D."/>
        </authorList>
    </citation>
    <scope>NUCLEOTIDE SEQUENCE</scope>
    <source>
        <strain evidence="2">AVDCRST_MAG88</strain>
    </source>
</reference>
<dbReference type="GO" id="GO:0004239">
    <property type="term" value="F:initiator methionyl aminopeptidase activity"/>
    <property type="evidence" value="ECO:0007669"/>
    <property type="project" value="UniProtKB-EC"/>
</dbReference>
<name>A0A6J4U830_9BACT</name>
<feature type="compositionally biased region" description="Gly residues" evidence="1">
    <location>
        <begin position="201"/>
        <end position="211"/>
    </location>
</feature>
<feature type="non-terminal residue" evidence="2">
    <location>
        <position position="245"/>
    </location>
</feature>
<feature type="region of interest" description="Disordered" evidence="1">
    <location>
        <begin position="1"/>
        <end position="36"/>
    </location>
</feature>
<dbReference type="AlphaFoldDB" id="A0A6J4U830"/>
<feature type="compositionally biased region" description="Basic and acidic residues" evidence="1">
    <location>
        <begin position="162"/>
        <end position="176"/>
    </location>
</feature>
<accession>A0A6J4U830</accession>